<reference evidence="1" key="1">
    <citation type="submission" date="2022-07" db="EMBL/GenBank/DDBJ databases">
        <authorList>
            <person name="Trinca V."/>
            <person name="Uliana J.V.C."/>
            <person name="Torres T.T."/>
            <person name="Ward R.J."/>
            <person name="Monesi N."/>
        </authorList>
    </citation>
    <scope>NUCLEOTIDE SEQUENCE</scope>
    <source>
        <strain evidence="1">HSMRA1968</strain>
        <tissue evidence="1">Whole embryos</tissue>
    </source>
</reference>
<name>A0A9Q0S5R7_9DIPT</name>
<dbReference type="InterPro" id="IPR031734">
    <property type="entry name" value="MBF2"/>
</dbReference>
<keyword evidence="2" id="KW-1185">Reference proteome</keyword>
<comment type="caution">
    <text evidence="1">The sequence shown here is derived from an EMBL/GenBank/DDBJ whole genome shotgun (WGS) entry which is preliminary data.</text>
</comment>
<evidence type="ECO:0000313" key="1">
    <source>
        <dbReference type="EMBL" id="KAJ6644325.1"/>
    </source>
</evidence>
<dbReference type="EMBL" id="WJQU01000002">
    <property type="protein sequence ID" value="KAJ6644325.1"/>
    <property type="molecule type" value="Genomic_DNA"/>
</dbReference>
<dbReference type="OrthoDB" id="8192785at2759"/>
<proteinExistence type="predicted"/>
<organism evidence="1 2">
    <name type="scientific">Pseudolycoriella hygida</name>
    <dbReference type="NCBI Taxonomy" id="35572"/>
    <lineage>
        <taxon>Eukaryota</taxon>
        <taxon>Metazoa</taxon>
        <taxon>Ecdysozoa</taxon>
        <taxon>Arthropoda</taxon>
        <taxon>Hexapoda</taxon>
        <taxon>Insecta</taxon>
        <taxon>Pterygota</taxon>
        <taxon>Neoptera</taxon>
        <taxon>Endopterygota</taxon>
        <taxon>Diptera</taxon>
        <taxon>Nematocera</taxon>
        <taxon>Sciaroidea</taxon>
        <taxon>Sciaridae</taxon>
        <taxon>Pseudolycoriella</taxon>
    </lineage>
</organism>
<dbReference type="PANTHER" id="PTHR37685:SF1">
    <property type="entry name" value="GEO11136P1-RELATED"/>
    <property type="match status" value="1"/>
</dbReference>
<dbReference type="PANTHER" id="PTHR37685">
    <property type="entry name" value="GEO11136P1-RELATED"/>
    <property type="match status" value="1"/>
</dbReference>
<gene>
    <name evidence="1" type="primary">SSP</name>
    <name evidence="1" type="ORF">Bhyg_09292</name>
</gene>
<dbReference type="Proteomes" id="UP001151699">
    <property type="component" value="Chromosome B"/>
</dbReference>
<sequence>MNCYGQSHNIFWGTPAWNDTRILYQHVNASSSFLQVTERDVAFPSAGYFNYRPITAIRAFDQKTNGNGAYATIKSGGINATSVIVRFKSQRGHGINFILEIYVK</sequence>
<protein>
    <submittedName>
        <fullName evidence="1">Salivary secreted peptide</fullName>
    </submittedName>
</protein>
<dbReference type="AlphaFoldDB" id="A0A9Q0S5R7"/>
<accession>A0A9Q0S5R7</accession>
<evidence type="ECO:0000313" key="2">
    <source>
        <dbReference type="Proteomes" id="UP001151699"/>
    </source>
</evidence>
<dbReference type="Pfam" id="PF15868">
    <property type="entry name" value="MBF2"/>
    <property type="match status" value="1"/>
</dbReference>